<sequence length="342" mass="37566">MMQIGIDSFVETVTGTNRPEGELGVQRVRELLEEVELADRVGLDVYGIGEHHREEYIASSPAILLAAAAARTKNIRLTSAVTVLSSDDPVRVFQDFATVDLISAGRAEIVVGRGSFIESYPLFGYDLQHYDELFAEKLDLLLKLREETRVQWEGKHRPSLTGQGVWPRPAQDVLPIRLGVGGTPASFVRAGILGLPLTVAIIGGEPHRFRPMIDLYRQAGLRAGHAPETLDVAIHGIGFVADTTEQAADDLWPYLSMAFTRIGRERGWPPTTRAAYDAQRSEQGAYFIGDPETVAKKMRYVDEVLGGVSRITLMLSGGPLPHAKMLRTIEMLGTQVRPLVNG</sequence>
<reference evidence="4 5" key="1">
    <citation type="submission" date="2011-11" db="EMBL/GenBank/DDBJ databases">
        <title>Complete sequence of Granulicella mallensis MP5ACTX8.</title>
        <authorList>
            <consortium name="US DOE Joint Genome Institute"/>
            <person name="Lucas S."/>
            <person name="Copeland A."/>
            <person name="Lapidus A."/>
            <person name="Cheng J.-F."/>
            <person name="Goodwin L."/>
            <person name="Pitluck S."/>
            <person name="Peters L."/>
            <person name="Lu M."/>
            <person name="Detter J.C."/>
            <person name="Han C."/>
            <person name="Tapia R."/>
            <person name="Land M."/>
            <person name="Hauser L."/>
            <person name="Kyrpides N."/>
            <person name="Ivanova N."/>
            <person name="Mikhailova N."/>
            <person name="Pagani I."/>
            <person name="Rawat S."/>
            <person name="Mannisto M."/>
            <person name="Haggblom M."/>
            <person name="Woyke T."/>
        </authorList>
    </citation>
    <scope>NUCLEOTIDE SEQUENCE [LARGE SCALE GENOMIC DNA]</scope>
    <source>
        <strain evidence="5">ATCC BAA-1857 / DSM 23137 / MP5ACTX8</strain>
    </source>
</reference>
<dbReference type="EMBL" id="CP003130">
    <property type="protein sequence ID" value="AEU34428.1"/>
    <property type="molecule type" value="Genomic_DNA"/>
</dbReference>
<evidence type="ECO:0000313" key="5">
    <source>
        <dbReference type="Proteomes" id="UP000007113"/>
    </source>
</evidence>
<dbReference type="InterPro" id="IPR036661">
    <property type="entry name" value="Luciferase-like_sf"/>
</dbReference>
<organism evidence="4 5">
    <name type="scientific">Granulicella mallensis (strain ATCC BAA-1857 / DSM 23137 / MP5ACTX8)</name>
    <dbReference type="NCBI Taxonomy" id="682795"/>
    <lineage>
        <taxon>Bacteria</taxon>
        <taxon>Pseudomonadati</taxon>
        <taxon>Acidobacteriota</taxon>
        <taxon>Terriglobia</taxon>
        <taxon>Terriglobales</taxon>
        <taxon>Acidobacteriaceae</taxon>
        <taxon>Granulicella</taxon>
    </lineage>
</organism>
<dbReference type="InterPro" id="IPR011251">
    <property type="entry name" value="Luciferase-like_dom"/>
</dbReference>
<keyword evidence="2" id="KW-0503">Monooxygenase</keyword>
<dbReference type="Pfam" id="PF00296">
    <property type="entry name" value="Bac_luciferase"/>
    <property type="match status" value="1"/>
</dbReference>
<accession>G8NXT3</accession>
<dbReference type="STRING" id="682795.AciX8_0070"/>
<feature type="domain" description="Luciferase-like" evidence="3">
    <location>
        <begin position="16"/>
        <end position="303"/>
    </location>
</feature>
<gene>
    <name evidence="4" type="ordered locus">AciX8_0070</name>
</gene>
<dbReference type="Gene3D" id="3.20.20.30">
    <property type="entry name" value="Luciferase-like domain"/>
    <property type="match status" value="1"/>
</dbReference>
<dbReference type="HOGENOM" id="CLU_027853_8_0_0"/>
<protein>
    <submittedName>
        <fullName evidence="4">Putative oxidoreductase, LLM family</fullName>
    </submittedName>
</protein>
<dbReference type="InterPro" id="IPR022290">
    <property type="entry name" value="LLM_Atu2307-like"/>
</dbReference>
<dbReference type="PANTHER" id="PTHR30137">
    <property type="entry name" value="LUCIFERASE-LIKE MONOOXYGENASE"/>
    <property type="match status" value="1"/>
</dbReference>
<dbReference type="NCBIfam" id="TIGR03858">
    <property type="entry name" value="LLM_2I7G"/>
    <property type="match status" value="1"/>
</dbReference>
<evidence type="ECO:0000256" key="1">
    <source>
        <dbReference type="ARBA" id="ARBA00023002"/>
    </source>
</evidence>
<keyword evidence="1" id="KW-0560">Oxidoreductase</keyword>
<evidence type="ECO:0000256" key="2">
    <source>
        <dbReference type="ARBA" id="ARBA00023033"/>
    </source>
</evidence>
<dbReference type="GO" id="GO:0005829">
    <property type="term" value="C:cytosol"/>
    <property type="evidence" value="ECO:0007669"/>
    <property type="project" value="TreeGrafter"/>
</dbReference>
<evidence type="ECO:0000259" key="3">
    <source>
        <dbReference type="Pfam" id="PF00296"/>
    </source>
</evidence>
<dbReference type="eggNOG" id="COG2141">
    <property type="taxonomic scope" value="Bacteria"/>
</dbReference>
<dbReference type="KEGG" id="gma:AciX8_0070"/>
<dbReference type="GO" id="GO:0016705">
    <property type="term" value="F:oxidoreductase activity, acting on paired donors, with incorporation or reduction of molecular oxygen"/>
    <property type="evidence" value="ECO:0007669"/>
    <property type="project" value="InterPro"/>
</dbReference>
<dbReference type="AlphaFoldDB" id="G8NXT3"/>
<dbReference type="GO" id="GO:0004497">
    <property type="term" value="F:monooxygenase activity"/>
    <property type="evidence" value="ECO:0007669"/>
    <property type="project" value="UniProtKB-KW"/>
</dbReference>
<evidence type="ECO:0000313" key="4">
    <source>
        <dbReference type="EMBL" id="AEU34428.1"/>
    </source>
</evidence>
<name>G8NXT3_GRAMM</name>
<proteinExistence type="predicted"/>
<dbReference type="PANTHER" id="PTHR30137:SF8">
    <property type="entry name" value="BLR5498 PROTEIN"/>
    <property type="match status" value="1"/>
</dbReference>
<dbReference type="SUPFAM" id="SSF51679">
    <property type="entry name" value="Bacterial luciferase-like"/>
    <property type="match status" value="1"/>
</dbReference>
<dbReference type="InterPro" id="IPR050766">
    <property type="entry name" value="Bact_Lucif_Oxidored"/>
</dbReference>
<keyword evidence="5" id="KW-1185">Reference proteome</keyword>
<dbReference type="Proteomes" id="UP000007113">
    <property type="component" value="Chromosome"/>
</dbReference>
<dbReference type="RefSeq" id="WP_014263312.1">
    <property type="nucleotide sequence ID" value="NC_016631.1"/>
</dbReference>